<dbReference type="EMBL" id="LAZR01024376">
    <property type="protein sequence ID" value="KKL75347.1"/>
    <property type="molecule type" value="Genomic_DNA"/>
</dbReference>
<comment type="caution">
    <text evidence="1">The sequence shown here is derived from an EMBL/GenBank/DDBJ whole genome shotgun (WGS) entry which is preliminary data.</text>
</comment>
<organism evidence="1">
    <name type="scientific">marine sediment metagenome</name>
    <dbReference type="NCBI Taxonomy" id="412755"/>
    <lineage>
        <taxon>unclassified sequences</taxon>
        <taxon>metagenomes</taxon>
        <taxon>ecological metagenomes</taxon>
    </lineage>
</organism>
<name>A0A0F9HJN7_9ZZZZ</name>
<feature type="non-terminal residue" evidence="1">
    <location>
        <position position="55"/>
    </location>
</feature>
<reference evidence="1" key="1">
    <citation type="journal article" date="2015" name="Nature">
        <title>Complex archaea that bridge the gap between prokaryotes and eukaryotes.</title>
        <authorList>
            <person name="Spang A."/>
            <person name="Saw J.H."/>
            <person name="Jorgensen S.L."/>
            <person name="Zaremba-Niedzwiedzka K."/>
            <person name="Martijn J."/>
            <person name="Lind A.E."/>
            <person name="van Eijk R."/>
            <person name="Schleper C."/>
            <person name="Guy L."/>
            <person name="Ettema T.J."/>
        </authorList>
    </citation>
    <scope>NUCLEOTIDE SEQUENCE</scope>
</reference>
<proteinExistence type="predicted"/>
<sequence length="55" mass="6363">MYREIPKNRILTFPGTPAFKGWKPFFGEESVAHPAKMNLNLLKWILEAYTEPGQV</sequence>
<protein>
    <submittedName>
        <fullName evidence="1">Uncharacterized protein</fullName>
    </submittedName>
</protein>
<gene>
    <name evidence="1" type="ORF">LCGC14_2055830</name>
</gene>
<accession>A0A0F9HJN7</accession>
<evidence type="ECO:0000313" key="1">
    <source>
        <dbReference type="EMBL" id="KKL75347.1"/>
    </source>
</evidence>
<dbReference type="AlphaFoldDB" id="A0A0F9HJN7"/>